<dbReference type="STRING" id="1560345.AWL63_01855"/>
<accession>A0A1B3Z664</accession>
<dbReference type="AlphaFoldDB" id="A0A1B3Z664"/>
<name>A0A1B3Z664_9SPHN</name>
<keyword evidence="2" id="KW-1185">Reference proteome</keyword>
<evidence type="ECO:0000313" key="1">
    <source>
        <dbReference type="EMBL" id="AOH82906.1"/>
    </source>
</evidence>
<dbReference type="RefSeq" id="WP_069203490.1">
    <property type="nucleotide sequence ID" value="NZ_CP014168.1"/>
</dbReference>
<sequence>MSLAAYQRTRNIIETPRQTERRLMCEVTGEMIHARDAGHVRAALMPALHRNREVWSTFSAVCGTAGNQLPADARAGIISLALWVDQFTSDVVAGRESIDDLIAVNRDIIDGLSGTGLPG</sequence>
<organism evidence="1 2">
    <name type="scientific">Sphingomonas panacis</name>
    <dbReference type="NCBI Taxonomy" id="1560345"/>
    <lineage>
        <taxon>Bacteria</taxon>
        <taxon>Pseudomonadati</taxon>
        <taxon>Pseudomonadota</taxon>
        <taxon>Alphaproteobacteria</taxon>
        <taxon>Sphingomonadales</taxon>
        <taxon>Sphingomonadaceae</taxon>
        <taxon>Sphingomonas</taxon>
    </lineage>
</organism>
<evidence type="ECO:0000313" key="2">
    <source>
        <dbReference type="Proteomes" id="UP000094256"/>
    </source>
</evidence>
<dbReference type="KEGG" id="span:AWL63_01855"/>
<keyword evidence="1" id="KW-0282">Flagellum</keyword>
<keyword evidence="1" id="KW-0969">Cilium</keyword>
<dbReference type="OrthoDB" id="9808944at2"/>
<dbReference type="GO" id="GO:0044781">
    <property type="term" value="P:bacterial-type flagellum organization"/>
    <property type="evidence" value="ECO:0007669"/>
    <property type="project" value="InterPro"/>
</dbReference>
<dbReference type="Pfam" id="PF07309">
    <property type="entry name" value="FlaF"/>
    <property type="match status" value="1"/>
</dbReference>
<reference evidence="1 2" key="1">
    <citation type="submission" date="2016-01" db="EMBL/GenBank/DDBJ databases">
        <title>Complete genome and mega plasmid sequence of Sphingomonas panacis DCY99 elicits systemic resistance in rice to Xanthomonas oryzae.</title>
        <authorList>
            <person name="Kim Y.J."/>
            <person name="Yang D.C."/>
            <person name="Sing P."/>
        </authorList>
    </citation>
    <scope>NUCLEOTIDE SEQUENCE [LARGE SCALE GENOMIC DNA]</scope>
    <source>
        <strain evidence="1 2">DCY99</strain>
    </source>
</reference>
<dbReference type="EMBL" id="CP014168">
    <property type="protein sequence ID" value="AOH82906.1"/>
    <property type="molecule type" value="Genomic_DNA"/>
</dbReference>
<dbReference type="InterPro" id="IPR010845">
    <property type="entry name" value="FlaF"/>
</dbReference>
<dbReference type="Proteomes" id="UP000094256">
    <property type="component" value="Chromosome"/>
</dbReference>
<gene>
    <name evidence="1" type="ORF">AWL63_01855</name>
</gene>
<proteinExistence type="predicted"/>
<protein>
    <submittedName>
        <fullName evidence="1">Flagellar FlaF family protein</fullName>
    </submittedName>
</protein>
<keyword evidence="1" id="KW-0966">Cell projection</keyword>